<dbReference type="AlphaFoldDB" id="A0A4C1VFA9"/>
<protein>
    <submittedName>
        <fullName evidence="1">Uncharacterized protein</fullName>
    </submittedName>
</protein>
<comment type="caution">
    <text evidence="1">The sequence shown here is derived from an EMBL/GenBank/DDBJ whole genome shotgun (WGS) entry which is preliminary data.</text>
</comment>
<evidence type="ECO:0000313" key="1">
    <source>
        <dbReference type="EMBL" id="GBP37808.1"/>
    </source>
</evidence>
<keyword evidence="2" id="KW-1185">Reference proteome</keyword>
<reference evidence="1 2" key="1">
    <citation type="journal article" date="2019" name="Commun. Biol.">
        <title>The bagworm genome reveals a unique fibroin gene that provides high tensile strength.</title>
        <authorList>
            <person name="Kono N."/>
            <person name="Nakamura H."/>
            <person name="Ohtoshi R."/>
            <person name="Tomita M."/>
            <person name="Numata K."/>
            <person name="Arakawa K."/>
        </authorList>
    </citation>
    <scope>NUCLEOTIDE SEQUENCE [LARGE SCALE GENOMIC DNA]</scope>
</reference>
<dbReference type="Proteomes" id="UP000299102">
    <property type="component" value="Unassembled WGS sequence"/>
</dbReference>
<proteinExistence type="predicted"/>
<evidence type="ECO:0000313" key="2">
    <source>
        <dbReference type="Proteomes" id="UP000299102"/>
    </source>
</evidence>
<sequence>MDITRITNRPLSASIEKLRSSRCAGAVSCAKSNNRFLGLRVLHGSTLRQGYCNRVALKARSAGRETRMHLRCAIECTKYRGSGAAEVGAFWC</sequence>
<dbReference type="EMBL" id="BGZK01000339">
    <property type="protein sequence ID" value="GBP37808.1"/>
    <property type="molecule type" value="Genomic_DNA"/>
</dbReference>
<organism evidence="1 2">
    <name type="scientific">Eumeta variegata</name>
    <name type="common">Bagworm moth</name>
    <name type="synonym">Eumeta japonica</name>
    <dbReference type="NCBI Taxonomy" id="151549"/>
    <lineage>
        <taxon>Eukaryota</taxon>
        <taxon>Metazoa</taxon>
        <taxon>Ecdysozoa</taxon>
        <taxon>Arthropoda</taxon>
        <taxon>Hexapoda</taxon>
        <taxon>Insecta</taxon>
        <taxon>Pterygota</taxon>
        <taxon>Neoptera</taxon>
        <taxon>Endopterygota</taxon>
        <taxon>Lepidoptera</taxon>
        <taxon>Glossata</taxon>
        <taxon>Ditrysia</taxon>
        <taxon>Tineoidea</taxon>
        <taxon>Psychidae</taxon>
        <taxon>Oiketicinae</taxon>
        <taxon>Eumeta</taxon>
    </lineage>
</organism>
<name>A0A4C1VFA9_EUMVA</name>
<gene>
    <name evidence="1" type="ORF">EVAR_21651_1</name>
</gene>
<accession>A0A4C1VFA9</accession>